<protein>
    <submittedName>
        <fullName evidence="2">Cupin-like domain-containing protein</fullName>
    </submittedName>
</protein>
<dbReference type="PROSITE" id="PS51184">
    <property type="entry name" value="JMJC"/>
    <property type="match status" value="1"/>
</dbReference>
<accession>A0ABT5FIP2</accession>
<evidence type="ECO:0000313" key="3">
    <source>
        <dbReference type="Proteomes" id="UP001528411"/>
    </source>
</evidence>
<dbReference type="SUPFAM" id="SSF51197">
    <property type="entry name" value="Clavaminate synthase-like"/>
    <property type="match status" value="1"/>
</dbReference>
<reference evidence="2 3" key="1">
    <citation type="submission" date="2023-01" db="EMBL/GenBank/DDBJ databases">
        <title>Psychrosphaera sp. nov., isolated from marine algae.</title>
        <authorList>
            <person name="Bayburt H."/>
            <person name="Choi B.J."/>
            <person name="Kim J.M."/>
            <person name="Choi D.G."/>
            <person name="Jeon C.O."/>
        </authorList>
    </citation>
    <scope>NUCLEOTIDE SEQUENCE [LARGE SCALE GENOMIC DNA]</scope>
    <source>
        <strain evidence="2 3">G1-22</strain>
    </source>
</reference>
<dbReference type="Gene3D" id="2.60.120.650">
    <property type="entry name" value="Cupin"/>
    <property type="match status" value="1"/>
</dbReference>
<gene>
    <name evidence="2" type="ORF">PN838_22905</name>
</gene>
<dbReference type="InterPro" id="IPR041667">
    <property type="entry name" value="Cupin_8"/>
</dbReference>
<name>A0ABT5FIP2_9GAMM</name>
<dbReference type="PANTHER" id="PTHR12461:SF105">
    <property type="entry name" value="HYPOXIA-INDUCIBLE FACTOR 1-ALPHA INHIBITOR"/>
    <property type="match status" value="1"/>
</dbReference>
<proteinExistence type="predicted"/>
<evidence type="ECO:0000259" key="1">
    <source>
        <dbReference type="PROSITE" id="PS51184"/>
    </source>
</evidence>
<dbReference type="InterPro" id="IPR003347">
    <property type="entry name" value="JmjC_dom"/>
</dbReference>
<feature type="domain" description="JmjC" evidence="1">
    <location>
        <begin position="22"/>
        <end position="108"/>
    </location>
</feature>
<keyword evidence="3" id="KW-1185">Reference proteome</keyword>
<dbReference type="PANTHER" id="PTHR12461">
    <property type="entry name" value="HYPOXIA-INDUCIBLE FACTOR 1 ALPHA INHIBITOR-RELATED"/>
    <property type="match status" value="1"/>
</dbReference>
<dbReference type="Pfam" id="PF13621">
    <property type="entry name" value="Cupin_8"/>
    <property type="match status" value="1"/>
</dbReference>
<comment type="caution">
    <text evidence="2">The sequence shown here is derived from an EMBL/GenBank/DDBJ whole genome shotgun (WGS) entry which is preliminary data.</text>
</comment>
<dbReference type="EMBL" id="JAQOMS010000002">
    <property type="protein sequence ID" value="MDC2891063.1"/>
    <property type="molecule type" value="Genomic_DNA"/>
</dbReference>
<sequence length="108" mass="12100">MPISEVLDLIMATLNAPLTPSYYIASSFVDKHLPSLRENNDLDISKHINSGLMSKPEMKIWLGNATLAACHYDTSDNIACCVVGNRRFTLFPPEQIHNLYPDPLELNL</sequence>
<dbReference type="Proteomes" id="UP001528411">
    <property type="component" value="Unassembled WGS sequence"/>
</dbReference>
<evidence type="ECO:0000313" key="2">
    <source>
        <dbReference type="EMBL" id="MDC2891063.1"/>
    </source>
</evidence>
<organism evidence="2 3">
    <name type="scientific">Psychrosphaera algicola</name>
    <dbReference type="NCBI Taxonomy" id="3023714"/>
    <lineage>
        <taxon>Bacteria</taxon>
        <taxon>Pseudomonadati</taxon>
        <taxon>Pseudomonadota</taxon>
        <taxon>Gammaproteobacteria</taxon>
        <taxon>Alteromonadales</taxon>
        <taxon>Pseudoalteromonadaceae</taxon>
        <taxon>Psychrosphaera</taxon>
    </lineage>
</organism>